<accession>A0A3B0YNH5</accession>
<sequence length="270" mass="31107">MNKLIYKLAVLLMLSGFSAYSSAKTVKEIDSYGIYVAADNGYVKVTPYKQHDKFANFNDLNKIPYVKRKSDQVKFVVYTSGFHSDNYRFEIRPIQTTIKMDEVSFSAKPMSKKDMYEITLDESVANGNMLHIMAPEISGYNMGIVMLGNTEDELVKYFSNKKLDAAYAVKKYLEDSLEAYPENKKLKELMVYWTKAASDEKDKRSYKYVDEAWDEYNSATKIHVKLSRLKTVVSEINGYLRDFPKGSMASEATQRKKTALEKIEEYEVLL</sequence>
<dbReference type="AlphaFoldDB" id="A0A3B0YNH5"/>
<protein>
    <submittedName>
        <fullName evidence="1">Uncharacterized protein</fullName>
    </submittedName>
</protein>
<dbReference type="EMBL" id="UOFJ01000523">
    <property type="protein sequence ID" value="VAW70474.1"/>
    <property type="molecule type" value="Genomic_DNA"/>
</dbReference>
<evidence type="ECO:0000313" key="1">
    <source>
        <dbReference type="EMBL" id="VAW70474.1"/>
    </source>
</evidence>
<name>A0A3B0YNH5_9ZZZZ</name>
<gene>
    <name evidence="1" type="ORF">MNBD_GAMMA10-644</name>
</gene>
<organism evidence="1">
    <name type="scientific">hydrothermal vent metagenome</name>
    <dbReference type="NCBI Taxonomy" id="652676"/>
    <lineage>
        <taxon>unclassified sequences</taxon>
        <taxon>metagenomes</taxon>
        <taxon>ecological metagenomes</taxon>
    </lineage>
</organism>
<proteinExistence type="predicted"/>
<reference evidence="1" key="1">
    <citation type="submission" date="2018-06" db="EMBL/GenBank/DDBJ databases">
        <authorList>
            <person name="Zhirakovskaya E."/>
        </authorList>
    </citation>
    <scope>NUCLEOTIDE SEQUENCE</scope>
</reference>